<dbReference type="InterPro" id="IPR009091">
    <property type="entry name" value="RCC1/BLIP-II"/>
</dbReference>
<evidence type="ECO:0000313" key="7">
    <source>
        <dbReference type="EMBL" id="KAJ3429599.1"/>
    </source>
</evidence>
<dbReference type="SMART" id="SM00178">
    <property type="entry name" value="SAR"/>
    <property type="match status" value="1"/>
</dbReference>
<feature type="region of interest" description="Disordered" evidence="5">
    <location>
        <begin position="79"/>
        <end position="104"/>
    </location>
</feature>
<evidence type="ECO:0000313" key="8">
    <source>
        <dbReference type="Proteomes" id="UP001146793"/>
    </source>
</evidence>
<dbReference type="PANTHER" id="PTHR11711">
    <property type="entry name" value="ADP RIBOSYLATION FACTOR-RELATED"/>
    <property type="match status" value="1"/>
</dbReference>
<dbReference type="Proteomes" id="UP001146793">
    <property type="component" value="Unassembled WGS sequence"/>
</dbReference>
<dbReference type="AlphaFoldDB" id="A0AAV7YJF5"/>
<keyword evidence="4" id="KW-0479">Metal-binding</keyword>
<evidence type="ECO:0000256" key="5">
    <source>
        <dbReference type="SAM" id="MobiDB-lite"/>
    </source>
</evidence>
<keyword evidence="4" id="KW-0460">Magnesium</keyword>
<accession>A0AAV7YJF5</accession>
<evidence type="ECO:0000256" key="1">
    <source>
        <dbReference type="ARBA" id="ARBA00022741"/>
    </source>
</evidence>
<dbReference type="Gene3D" id="1.20.1280.50">
    <property type="match status" value="1"/>
</dbReference>
<dbReference type="SUPFAM" id="SSF50985">
    <property type="entry name" value="RCC1/BLIP-II"/>
    <property type="match status" value="1"/>
</dbReference>
<comment type="caution">
    <text evidence="7">The sequence shown here is derived from an EMBL/GenBank/DDBJ whole genome shotgun (WGS) entry which is preliminary data.</text>
</comment>
<dbReference type="InterPro" id="IPR024156">
    <property type="entry name" value="Small_GTPase_ARF"/>
</dbReference>
<feature type="binding site" evidence="3">
    <location>
        <begin position="936"/>
        <end position="940"/>
    </location>
    <ligand>
        <name>GTP</name>
        <dbReference type="ChEBI" id="CHEBI:37565"/>
    </ligand>
</feature>
<feature type="binding site" evidence="4">
    <location>
        <position position="858"/>
    </location>
    <ligand>
        <name>Mg(2+)</name>
        <dbReference type="ChEBI" id="CHEBI:18420"/>
    </ligand>
</feature>
<feature type="compositionally biased region" description="Basic residues" evidence="5">
    <location>
        <begin position="79"/>
        <end position="98"/>
    </location>
</feature>
<dbReference type="GO" id="GO:0005525">
    <property type="term" value="F:GTP binding"/>
    <property type="evidence" value="ECO:0007669"/>
    <property type="project" value="UniProtKB-KW"/>
</dbReference>
<evidence type="ECO:0000259" key="6">
    <source>
        <dbReference type="PROSITE" id="PS50181"/>
    </source>
</evidence>
<dbReference type="InterPro" id="IPR001810">
    <property type="entry name" value="F-box_dom"/>
</dbReference>
<name>A0AAV7YJF5_9EUKA</name>
<dbReference type="SMART" id="SM00177">
    <property type="entry name" value="ARF"/>
    <property type="match status" value="1"/>
</dbReference>
<feature type="region of interest" description="Disordered" evidence="5">
    <location>
        <begin position="485"/>
        <end position="565"/>
    </location>
</feature>
<feature type="domain" description="F-box" evidence="6">
    <location>
        <begin position="702"/>
        <end position="748"/>
    </location>
</feature>
<dbReference type="InterPro" id="IPR036047">
    <property type="entry name" value="F-box-like_dom_sf"/>
</dbReference>
<keyword evidence="1 3" id="KW-0547">Nucleotide-binding</keyword>
<dbReference type="InterPro" id="IPR027417">
    <property type="entry name" value="P-loop_NTPase"/>
</dbReference>
<dbReference type="Pfam" id="PF12937">
    <property type="entry name" value="F-box-like"/>
    <property type="match status" value="1"/>
</dbReference>
<dbReference type="CDD" id="cd00878">
    <property type="entry name" value="Arf_Arl"/>
    <property type="match status" value="1"/>
</dbReference>
<protein>
    <submittedName>
        <fullName evidence="7">Adp-ribosylation factor f-related</fullName>
    </submittedName>
</protein>
<dbReference type="GO" id="GO:0046872">
    <property type="term" value="F:metal ion binding"/>
    <property type="evidence" value="ECO:0007669"/>
    <property type="project" value="UniProtKB-KW"/>
</dbReference>
<proteinExistence type="predicted"/>
<dbReference type="SUPFAM" id="SSF81383">
    <property type="entry name" value="F-box domain"/>
    <property type="match status" value="1"/>
</dbReference>
<keyword evidence="2 3" id="KW-0342">GTP-binding</keyword>
<evidence type="ECO:0000256" key="4">
    <source>
        <dbReference type="PIRSR" id="PIRSR606689-2"/>
    </source>
</evidence>
<dbReference type="InterPro" id="IPR006689">
    <property type="entry name" value="Small_GTPase_ARF/SAR"/>
</dbReference>
<dbReference type="PROSITE" id="PS51417">
    <property type="entry name" value="ARF"/>
    <property type="match status" value="1"/>
</dbReference>
<gene>
    <name evidence="7" type="ORF">M0812_24955</name>
</gene>
<dbReference type="Pfam" id="PF00025">
    <property type="entry name" value="Arf"/>
    <property type="match status" value="1"/>
</dbReference>
<evidence type="ECO:0000256" key="3">
    <source>
        <dbReference type="PIRSR" id="PIRSR606689-1"/>
    </source>
</evidence>
<evidence type="ECO:0000256" key="2">
    <source>
        <dbReference type="ARBA" id="ARBA00023134"/>
    </source>
</evidence>
<dbReference type="PROSITE" id="PS50181">
    <property type="entry name" value="FBOX"/>
    <property type="match status" value="1"/>
</dbReference>
<dbReference type="SUPFAM" id="SSF52540">
    <property type="entry name" value="P-loop containing nucleoside triphosphate hydrolases"/>
    <property type="match status" value="1"/>
</dbReference>
<dbReference type="Gene3D" id="2.130.10.30">
    <property type="entry name" value="Regulator of chromosome condensation 1/beta-lactamase-inhibitor protein II"/>
    <property type="match status" value="1"/>
</dbReference>
<sequence length="1000" mass="118054">MTEVFVCCLNQNCFSFHKYATENCPNKPICINKILQQIVGDEIVTRVYCSNSQSVFLTKTGKLHFYNFIQDQEKTKKNKVSRNIKKKRKLNKKHRSHSQLKQNSDCPNFLSSTPSFLPYLYSFQNDEQEIPNLRKEFYIENRTEKKKKTKKKINQENQNVVSALNLSNTEIKKEIKKKVVTISKFKGKRVEKIVFSKKGAVVLVEGDVYQLFYNTVPDNKAKINRIAFNPKRQIIDLVAGDYWYVAIDRYQKPYFWGECHQMDLCGKKKKKDKIAQDTKREKQKKNKNKSIVVSPTLIKGFERERVQLIDCGDQNLILLSDREELFVCGVNCNGQLATGNYFDQKYLKLIPYQQKLFGGIIKICCSSSYSMLLNNFGKVFVSGLISDLLPNYEKNLQKICTFQQLKFNINISQITNIFTSKFQLQFSNNTDCEENKNKFENEDVCDDFENEDEDEDEDKGIVIKKGKRKKRKERRQLKEKSIEIETERENGEKTKGERGRVRETETEREKEKEKENEKENEREREREREREKEREKEKEKEKEKENEKEIEIEKEKEKEKENEKEKEIEIEKKLYSNNKSVCYFVSNSGQVYTINNGNNSNINLKHKNKDKNKKKHFNMKNKNKLMCILKKINLPREFKVFQLDCSFTHTTFLCRKNKVKRKTNKALNSNEDLFGKNSKWEEIDGEYEEEEEIWENYTTHGLGNFILLPTEQFISILSYLPLKNLSMLSQVSKDIHELASHDWVWSSHFKNRFGDPDSKLEKIIERPKLRNSGWKEAFIKTARDLYGPKYNLKFVNNNQTSKQSKDHNSKNNKIIDRIIGYFKIKPTFQIIVLGLTAVGKSTIIYKLILDDDLKINSTPNCLCEILSYQGYKLICWEVSESLNSHNRWFQYFSEPQALVWVVNTSDRNKIEQSKNGLHRVLENEEMKNIPVLIYANKFKDSNRAMTMKELVKKLELKTLEQNWYLQPCIAIKKKGLTQGMDWIIDNLNHQYQQDQIVDNL</sequence>
<dbReference type="Gene3D" id="3.40.50.300">
    <property type="entry name" value="P-loop containing nucleotide triphosphate hydrolases"/>
    <property type="match status" value="1"/>
</dbReference>
<feature type="binding site" evidence="3">
    <location>
        <begin position="834"/>
        <end position="841"/>
    </location>
    <ligand>
        <name>GTP</name>
        <dbReference type="ChEBI" id="CHEBI:37565"/>
    </ligand>
</feature>
<reference evidence="7" key="1">
    <citation type="submission" date="2022-08" db="EMBL/GenBank/DDBJ databases">
        <title>Novel sulphate-reducing endosymbionts in the free-living metamonad Anaeramoeba.</title>
        <authorList>
            <person name="Jerlstrom-Hultqvist J."/>
            <person name="Cepicka I."/>
            <person name="Gallot-Lavallee L."/>
            <person name="Salas-Leiva D."/>
            <person name="Curtis B.A."/>
            <person name="Zahonova K."/>
            <person name="Pipaliya S."/>
            <person name="Dacks J."/>
            <person name="Roger A.J."/>
        </authorList>
    </citation>
    <scope>NUCLEOTIDE SEQUENCE</scope>
    <source>
        <strain evidence="7">Busselton2</strain>
    </source>
</reference>
<organism evidence="7 8">
    <name type="scientific">Anaeramoeba flamelloides</name>
    <dbReference type="NCBI Taxonomy" id="1746091"/>
    <lineage>
        <taxon>Eukaryota</taxon>
        <taxon>Metamonada</taxon>
        <taxon>Anaeramoebidae</taxon>
        <taxon>Anaeramoeba</taxon>
    </lineage>
</organism>
<dbReference type="EMBL" id="JANTQA010000057">
    <property type="protein sequence ID" value="KAJ3429599.1"/>
    <property type="molecule type" value="Genomic_DNA"/>
</dbReference>
<dbReference type="GO" id="GO:0003924">
    <property type="term" value="F:GTPase activity"/>
    <property type="evidence" value="ECO:0007669"/>
    <property type="project" value="InterPro"/>
</dbReference>
<feature type="binding site" evidence="4">
    <location>
        <position position="841"/>
    </location>
    <ligand>
        <name>Mg(2+)</name>
        <dbReference type="ChEBI" id="CHEBI:18420"/>
    </ligand>
</feature>